<comment type="caution">
    <text evidence="1">The sequence shown here is derived from an EMBL/GenBank/DDBJ whole genome shotgun (WGS) entry which is preliminary data.</text>
</comment>
<evidence type="ECO:0000313" key="1">
    <source>
        <dbReference type="EMBL" id="KAL3575291.1"/>
    </source>
</evidence>
<reference evidence="1 2" key="1">
    <citation type="journal article" date="2024" name="Plant Biotechnol. J.">
        <title>Genome and CRISPR/Cas9 system of a widespread forest tree (Populus alba) in the world.</title>
        <authorList>
            <person name="Liu Y.J."/>
            <person name="Jiang P.F."/>
            <person name="Han X.M."/>
            <person name="Li X.Y."/>
            <person name="Wang H.M."/>
            <person name="Wang Y.J."/>
            <person name="Wang X.X."/>
            <person name="Zeng Q.Y."/>
        </authorList>
    </citation>
    <scope>NUCLEOTIDE SEQUENCE [LARGE SCALE GENOMIC DNA]</scope>
    <source>
        <strain evidence="2">cv. PAL-ZL1</strain>
    </source>
</reference>
<accession>A0ACC4BAB5</accession>
<gene>
    <name evidence="1" type="ORF">D5086_023392</name>
</gene>
<dbReference type="Proteomes" id="UP000309997">
    <property type="component" value="Unassembled WGS sequence"/>
</dbReference>
<keyword evidence="2" id="KW-1185">Reference proteome</keyword>
<sequence length="69" mass="7894">MVAVLAEGKRKGSEGCWFWQRPRWSVIVRMEGSALVEEDGLSFCVLLSMGYGDELREARLLGFQAKEKW</sequence>
<dbReference type="EMBL" id="RCHU02000012">
    <property type="protein sequence ID" value="KAL3575291.1"/>
    <property type="molecule type" value="Genomic_DNA"/>
</dbReference>
<protein>
    <submittedName>
        <fullName evidence="1">Uncharacterized protein</fullName>
    </submittedName>
</protein>
<proteinExistence type="predicted"/>
<name>A0ACC4BAB5_POPAL</name>
<evidence type="ECO:0000313" key="2">
    <source>
        <dbReference type="Proteomes" id="UP000309997"/>
    </source>
</evidence>
<organism evidence="1 2">
    <name type="scientific">Populus alba</name>
    <name type="common">White poplar</name>
    <dbReference type="NCBI Taxonomy" id="43335"/>
    <lineage>
        <taxon>Eukaryota</taxon>
        <taxon>Viridiplantae</taxon>
        <taxon>Streptophyta</taxon>
        <taxon>Embryophyta</taxon>
        <taxon>Tracheophyta</taxon>
        <taxon>Spermatophyta</taxon>
        <taxon>Magnoliopsida</taxon>
        <taxon>eudicotyledons</taxon>
        <taxon>Gunneridae</taxon>
        <taxon>Pentapetalae</taxon>
        <taxon>rosids</taxon>
        <taxon>fabids</taxon>
        <taxon>Malpighiales</taxon>
        <taxon>Salicaceae</taxon>
        <taxon>Saliceae</taxon>
        <taxon>Populus</taxon>
    </lineage>
</organism>